<gene>
    <name evidence="3" type="ORF">P154DRAFT_540855</name>
</gene>
<feature type="region of interest" description="Disordered" evidence="1">
    <location>
        <begin position="51"/>
        <end position="73"/>
    </location>
</feature>
<feature type="chain" id="PRO_5025654679" evidence="2">
    <location>
        <begin position="22"/>
        <end position="538"/>
    </location>
</feature>
<evidence type="ECO:0000313" key="4">
    <source>
        <dbReference type="Proteomes" id="UP000799779"/>
    </source>
</evidence>
<protein>
    <submittedName>
        <fullName evidence="3">Uncharacterized protein</fullName>
    </submittedName>
</protein>
<dbReference type="Proteomes" id="UP000799779">
    <property type="component" value="Unassembled WGS sequence"/>
</dbReference>
<dbReference type="OrthoDB" id="3797690at2759"/>
<evidence type="ECO:0000256" key="1">
    <source>
        <dbReference type="SAM" id="MobiDB-lite"/>
    </source>
</evidence>
<sequence>MRLLLFHNGVVLCSLVTVFSALMIPHTPPDRGNVIPLSSSEQLVFERCQVANPEPSPNQAPTSKKPAPTSRPITTPIPKVLGSFASAVGTRILQPFPPSTIAVGASFLSCSNFNDYNTITGGEEEEEGALSAHRLLIKRVSKASKYQVKFGTTEFEIRSRPFYSAGDLLKGSRKDEWNQYKMSFASKDVGNYDVSYITAVGDPPWGICTAEHVVERQSIRAFIQHAVEEGAVDADWFSPNWNQPIADSKIWEARTQPAFDEAEEKFTAISVNDRNLNFLVFQALGSTKITKPFAILQSTINEVKGDLWDLSYPVDTDGFRQYVKNITSGSLDLPGFLAPLRTTFAVFEYMNSRDVVDKMRATVANVGIELDNAEKLGLAKAPLQVIDHLDVIHEHRALASRQIWANMVASSHRRVDSAHGRKKKHMCRFYHLDQQTQPLFDAYTVTREAFIAQEKRANRAIKENKGEAQISTEQAALDLRREEMATASNKYNPHLEKRNEHSLEKAKEDFKRLDDGLRILKKWEKDVTTLAFLKITKG</sequence>
<keyword evidence="2" id="KW-0732">Signal</keyword>
<name>A0A6A5VW19_9PLEO</name>
<accession>A0A6A5VW19</accession>
<evidence type="ECO:0000256" key="2">
    <source>
        <dbReference type="SAM" id="SignalP"/>
    </source>
</evidence>
<dbReference type="AlphaFoldDB" id="A0A6A5VW19"/>
<feature type="signal peptide" evidence="2">
    <location>
        <begin position="1"/>
        <end position="21"/>
    </location>
</feature>
<reference evidence="3" key="1">
    <citation type="journal article" date="2020" name="Stud. Mycol.">
        <title>101 Dothideomycetes genomes: a test case for predicting lifestyles and emergence of pathogens.</title>
        <authorList>
            <person name="Haridas S."/>
            <person name="Albert R."/>
            <person name="Binder M."/>
            <person name="Bloem J."/>
            <person name="Labutti K."/>
            <person name="Salamov A."/>
            <person name="Andreopoulos B."/>
            <person name="Baker S."/>
            <person name="Barry K."/>
            <person name="Bills G."/>
            <person name="Bluhm B."/>
            <person name="Cannon C."/>
            <person name="Castanera R."/>
            <person name="Culley D."/>
            <person name="Daum C."/>
            <person name="Ezra D."/>
            <person name="Gonzalez J."/>
            <person name="Henrissat B."/>
            <person name="Kuo A."/>
            <person name="Liang C."/>
            <person name="Lipzen A."/>
            <person name="Lutzoni F."/>
            <person name="Magnuson J."/>
            <person name="Mondo S."/>
            <person name="Nolan M."/>
            <person name="Ohm R."/>
            <person name="Pangilinan J."/>
            <person name="Park H.-J."/>
            <person name="Ramirez L."/>
            <person name="Alfaro M."/>
            <person name="Sun H."/>
            <person name="Tritt A."/>
            <person name="Yoshinaga Y."/>
            <person name="Zwiers L.-H."/>
            <person name="Turgeon B."/>
            <person name="Goodwin S."/>
            <person name="Spatafora J."/>
            <person name="Crous P."/>
            <person name="Grigoriev I."/>
        </authorList>
    </citation>
    <scope>NUCLEOTIDE SEQUENCE</scope>
    <source>
        <strain evidence="3">CBS 123094</strain>
    </source>
</reference>
<organism evidence="3 4">
    <name type="scientific">Amniculicola lignicola CBS 123094</name>
    <dbReference type="NCBI Taxonomy" id="1392246"/>
    <lineage>
        <taxon>Eukaryota</taxon>
        <taxon>Fungi</taxon>
        <taxon>Dikarya</taxon>
        <taxon>Ascomycota</taxon>
        <taxon>Pezizomycotina</taxon>
        <taxon>Dothideomycetes</taxon>
        <taxon>Pleosporomycetidae</taxon>
        <taxon>Pleosporales</taxon>
        <taxon>Amniculicolaceae</taxon>
        <taxon>Amniculicola</taxon>
    </lineage>
</organism>
<evidence type="ECO:0000313" key="3">
    <source>
        <dbReference type="EMBL" id="KAF1992908.1"/>
    </source>
</evidence>
<keyword evidence="4" id="KW-1185">Reference proteome</keyword>
<dbReference type="EMBL" id="ML977756">
    <property type="protein sequence ID" value="KAF1992908.1"/>
    <property type="molecule type" value="Genomic_DNA"/>
</dbReference>
<proteinExistence type="predicted"/>